<dbReference type="Gene3D" id="3.40.50.720">
    <property type="entry name" value="NAD(P)-binding Rossmann-like Domain"/>
    <property type="match status" value="1"/>
</dbReference>
<dbReference type="GO" id="GO:0016779">
    <property type="term" value="F:nucleotidyltransferase activity"/>
    <property type="evidence" value="ECO:0007669"/>
    <property type="project" value="TreeGrafter"/>
</dbReference>
<dbReference type="SUPFAM" id="SSF69572">
    <property type="entry name" value="Activating enzymes of the ubiquitin-like proteins"/>
    <property type="match status" value="1"/>
</dbReference>
<evidence type="ECO:0000259" key="1">
    <source>
        <dbReference type="Pfam" id="PF00899"/>
    </source>
</evidence>
<accession>A0AAU9EHS6</accession>
<keyword evidence="3" id="KW-1185">Reference proteome</keyword>
<evidence type="ECO:0000313" key="3">
    <source>
        <dbReference type="Proteomes" id="UP001366166"/>
    </source>
</evidence>
<dbReference type="EMBL" id="AP028679">
    <property type="protein sequence ID" value="BEQ16683.1"/>
    <property type="molecule type" value="Genomic_DNA"/>
</dbReference>
<dbReference type="PANTHER" id="PTHR10953">
    <property type="entry name" value="UBIQUITIN-ACTIVATING ENZYME E1"/>
    <property type="match status" value="1"/>
</dbReference>
<dbReference type="RefSeq" id="WP_338602864.1">
    <property type="nucleotide sequence ID" value="NZ_AP028679.1"/>
</dbReference>
<name>A0AAU9EHS6_9BACT</name>
<reference evidence="3" key="1">
    <citation type="journal article" date="2023" name="Arch. Microbiol.">
        <title>Desulfoferula mesophilus gen. nov. sp. nov., a mesophilic sulfate-reducing bacterium isolated from a brackish lake sediment.</title>
        <authorList>
            <person name="Watanabe T."/>
            <person name="Yabe T."/>
            <person name="Tsuji J.M."/>
            <person name="Fukui M."/>
        </authorList>
    </citation>
    <scope>NUCLEOTIDE SEQUENCE [LARGE SCALE GENOMIC DNA]</scope>
    <source>
        <strain evidence="3">12FAK</strain>
    </source>
</reference>
<dbReference type="InterPro" id="IPR035985">
    <property type="entry name" value="Ubiquitin-activating_enz"/>
</dbReference>
<feature type="domain" description="THIF-type NAD/FAD binding fold" evidence="1">
    <location>
        <begin position="65"/>
        <end position="275"/>
    </location>
</feature>
<organism evidence="2 3">
    <name type="scientific">Desulfoferula mesophila</name>
    <dbReference type="NCBI Taxonomy" id="3058419"/>
    <lineage>
        <taxon>Bacteria</taxon>
        <taxon>Pseudomonadati</taxon>
        <taxon>Thermodesulfobacteriota</taxon>
        <taxon>Desulfarculia</taxon>
        <taxon>Desulfarculales</taxon>
        <taxon>Desulfarculaceae</taxon>
        <taxon>Desulfoferula</taxon>
    </lineage>
</organism>
<dbReference type="AlphaFoldDB" id="A0AAU9EHS6"/>
<dbReference type="GO" id="GO:0005737">
    <property type="term" value="C:cytoplasm"/>
    <property type="evidence" value="ECO:0007669"/>
    <property type="project" value="TreeGrafter"/>
</dbReference>
<proteinExistence type="predicted"/>
<dbReference type="Pfam" id="PF00899">
    <property type="entry name" value="ThiF"/>
    <property type="match status" value="1"/>
</dbReference>
<dbReference type="CDD" id="cd00757">
    <property type="entry name" value="ThiF_MoeB_HesA_family"/>
    <property type="match status" value="1"/>
</dbReference>
<sequence>MPELSDILAPHLKENPLPGGEAFFSVSWEGLEALAARRGAGLKAAMLECLEQGIWPERLRANRGELSAQDQARLLNSSAAVMGCGGLGGLTCLLLARLGVGELLMVDGDRFEESNLNRQMLATPETLGRPKAQVAVEAAARLNPACDARGEVAWIGPDNLPALVAGRGVVVDCLDNLAARYDLEDACRAAGVPLVHGALAGMEGMLMVIPPQGPGLRELHGPTPPPKEQGAEVLMGTPTPTPAAVASLQVAEAMKLLLGRSALGPGRLLHLDLGEPSLEILTLG</sequence>
<dbReference type="KEGG" id="dmp:FAK_37490"/>
<dbReference type="InterPro" id="IPR000594">
    <property type="entry name" value="ThiF_NAD_FAD-bd"/>
</dbReference>
<dbReference type="Proteomes" id="UP001366166">
    <property type="component" value="Chromosome"/>
</dbReference>
<evidence type="ECO:0000313" key="2">
    <source>
        <dbReference type="EMBL" id="BEQ16683.1"/>
    </source>
</evidence>
<dbReference type="InterPro" id="IPR045886">
    <property type="entry name" value="ThiF/MoeB/HesA"/>
</dbReference>
<protein>
    <submittedName>
        <fullName evidence="2">Thiamine biosynthesis protein ThiF</fullName>
    </submittedName>
</protein>
<dbReference type="GO" id="GO:0004792">
    <property type="term" value="F:thiosulfate-cyanide sulfurtransferase activity"/>
    <property type="evidence" value="ECO:0007669"/>
    <property type="project" value="TreeGrafter"/>
</dbReference>
<gene>
    <name evidence="2" type="ORF">FAK_37490</name>
</gene>
<dbReference type="GO" id="GO:0008641">
    <property type="term" value="F:ubiquitin-like modifier activating enzyme activity"/>
    <property type="evidence" value="ECO:0007669"/>
    <property type="project" value="InterPro"/>
</dbReference>
<dbReference type="PANTHER" id="PTHR10953:SF102">
    <property type="entry name" value="ADENYLYLTRANSFERASE AND SULFURTRANSFERASE MOCS3"/>
    <property type="match status" value="1"/>
</dbReference>